<accession>A0ACB5T9Q0</accession>
<organism evidence="1 2">
    <name type="scientific">Ambrosiozyma monospora</name>
    <name type="common">Yeast</name>
    <name type="synonym">Endomycopsis monosporus</name>
    <dbReference type="NCBI Taxonomy" id="43982"/>
    <lineage>
        <taxon>Eukaryota</taxon>
        <taxon>Fungi</taxon>
        <taxon>Dikarya</taxon>
        <taxon>Ascomycota</taxon>
        <taxon>Saccharomycotina</taxon>
        <taxon>Pichiomycetes</taxon>
        <taxon>Pichiales</taxon>
        <taxon>Pichiaceae</taxon>
        <taxon>Ambrosiozyma</taxon>
    </lineage>
</organism>
<keyword evidence="2" id="KW-1185">Reference proteome</keyword>
<evidence type="ECO:0000313" key="2">
    <source>
        <dbReference type="Proteomes" id="UP001165064"/>
    </source>
</evidence>
<protein>
    <submittedName>
        <fullName evidence="1">Unnamed protein product</fullName>
    </submittedName>
</protein>
<dbReference type="Proteomes" id="UP001165064">
    <property type="component" value="Unassembled WGS sequence"/>
</dbReference>
<gene>
    <name evidence="1" type="ORF">Amon02_000651700</name>
</gene>
<dbReference type="EMBL" id="BSXS01005121">
    <property type="protein sequence ID" value="GME83942.1"/>
    <property type="molecule type" value="Genomic_DNA"/>
</dbReference>
<comment type="caution">
    <text evidence="1">The sequence shown here is derived from an EMBL/GenBank/DDBJ whole genome shotgun (WGS) entry which is preliminary data.</text>
</comment>
<sequence>MTEPINIPGFIDNDKRYIPTSIRERNIFKLRDRYVKAQGTVWHPEIKAAEREQEAYSRCTSEDEYNMMIIRTLEKIEMGKA</sequence>
<proteinExistence type="predicted"/>
<reference evidence="1" key="1">
    <citation type="submission" date="2023-04" db="EMBL/GenBank/DDBJ databases">
        <title>Ambrosiozyma monospora NBRC 10751.</title>
        <authorList>
            <person name="Ichikawa N."/>
            <person name="Sato H."/>
            <person name="Tonouchi N."/>
        </authorList>
    </citation>
    <scope>NUCLEOTIDE SEQUENCE</scope>
    <source>
        <strain evidence="1">NBRC 10751</strain>
    </source>
</reference>
<evidence type="ECO:0000313" key="1">
    <source>
        <dbReference type="EMBL" id="GME83942.1"/>
    </source>
</evidence>
<name>A0ACB5T9Q0_AMBMO</name>